<dbReference type="InterPro" id="IPR007387">
    <property type="entry name" value="TRAP_DctQ"/>
</dbReference>
<evidence type="ECO:0000256" key="8">
    <source>
        <dbReference type="ARBA" id="ARBA00038436"/>
    </source>
</evidence>
<keyword evidence="12" id="KW-1185">Reference proteome</keyword>
<dbReference type="InterPro" id="IPR055348">
    <property type="entry name" value="DctQ"/>
</dbReference>
<organism evidence="11 12">
    <name type="scientific">Sulfurimonas denitrificans (strain ATCC 33889 / DSM 1251)</name>
    <name type="common">Thiomicrospira denitrificans (strain ATCC 33889 / DSM 1251)</name>
    <dbReference type="NCBI Taxonomy" id="326298"/>
    <lineage>
        <taxon>Bacteria</taxon>
        <taxon>Pseudomonadati</taxon>
        <taxon>Campylobacterota</taxon>
        <taxon>Epsilonproteobacteria</taxon>
        <taxon>Campylobacterales</taxon>
        <taxon>Sulfurimonadaceae</taxon>
        <taxon>Sulfurimonas</taxon>
    </lineage>
</organism>
<accession>Q30R98</accession>
<evidence type="ECO:0000313" key="11">
    <source>
        <dbReference type="EMBL" id="ABB44483.1"/>
    </source>
</evidence>
<feature type="domain" description="Tripartite ATP-independent periplasmic transporters DctQ component" evidence="10">
    <location>
        <begin position="22"/>
        <end position="150"/>
    </location>
</feature>
<evidence type="ECO:0000256" key="3">
    <source>
        <dbReference type="ARBA" id="ARBA00022475"/>
    </source>
</evidence>
<dbReference type="eggNOG" id="COG4665">
    <property type="taxonomic scope" value="Bacteria"/>
</dbReference>
<dbReference type="Proteomes" id="UP000002714">
    <property type="component" value="Chromosome"/>
</dbReference>
<keyword evidence="3" id="KW-1003">Cell membrane</keyword>
<dbReference type="PANTHER" id="PTHR35011:SF4">
    <property type="entry name" value="SLL1102 PROTEIN"/>
    <property type="match status" value="1"/>
</dbReference>
<proteinExistence type="inferred from homology"/>
<dbReference type="EMBL" id="CP000153">
    <property type="protein sequence ID" value="ABB44483.1"/>
    <property type="molecule type" value="Genomic_DNA"/>
</dbReference>
<evidence type="ECO:0000256" key="7">
    <source>
        <dbReference type="ARBA" id="ARBA00023136"/>
    </source>
</evidence>
<name>Q30R98_SULDN</name>
<dbReference type="Pfam" id="PF04290">
    <property type="entry name" value="DctQ"/>
    <property type="match status" value="1"/>
</dbReference>
<feature type="transmembrane region" description="Helical" evidence="9">
    <location>
        <begin position="84"/>
        <end position="107"/>
    </location>
</feature>
<comment type="subcellular location">
    <subcellularLocation>
        <location evidence="1">Cell inner membrane</location>
        <topology evidence="1">Multi-pass membrane protein</topology>
    </subcellularLocation>
</comment>
<keyword evidence="5 9" id="KW-0812">Transmembrane</keyword>
<dbReference type="PANTHER" id="PTHR35011">
    <property type="entry name" value="2,3-DIKETO-L-GULONATE TRAP TRANSPORTER SMALL PERMEASE PROTEIN YIAM"/>
    <property type="match status" value="1"/>
</dbReference>
<evidence type="ECO:0000256" key="1">
    <source>
        <dbReference type="ARBA" id="ARBA00004429"/>
    </source>
</evidence>
<dbReference type="HOGENOM" id="CLU_086356_2_2_7"/>
<evidence type="ECO:0000256" key="6">
    <source>
        <dbReference type="ARBA" id="ARBA00022989"/>
    </source>
</evidence>
<feature type="transmembrane region" description="Helical" evidence="9">
    <location>
        <begin position="12"/>
        <end position="36"/>
    </location>
</feature>
<evidence type="ECO:0000256" key="4">
    <source>
        <dbReference type="ARBA" id="ARBA00022519"/>
    </source>
</evidence>
<evidence type="ECO:0000259" key="10">
    <source>
        <dbReference type="Pfam" id="PF04290"/>
    </source>
</evidence>
<gene>
    <name evidence="11" type="ordered locus">Suden_1205</name>
</gene>
<evidence type="ECO:0000256" key="9">
    <source>
        <dbReference type="SAM" id="Phobius"/>
    </source>
</evidence>
<dbReference type="GO" id="GO:0005886">
    <property type="term" value="C:plasma membrane"/>
    <property type="evidence" value="ECO:0007669"/>
    <property type="project" value="UniProtKB-SubCell"/>
</dbReference>
<reference evidence="11 12" key="1">
    <citation type="journal article" date="2008" name="Appl. Environ. Microbiol.">
        <title>Genome of the epsilonproteobacterial chemolithoautotroph Sulfurimonas denitrificans.</title>
        <authorList>
            <person name="Sievert S.M."/>
            <person name="Scott K.M."/>
            <person name="Klotz M.G."/>
            <person name="Chain P.S.G."/>
            <person name="Hauser L.J."/>
            <person name="Hemp J."/>
            <person name="Huegler M."/>
            <person name="Land M."/>
            <person name="Lapidus A."/>
            <person name="Larimer F.W."/>
            <person name="Lucas S."/>
            <person name="Malfatti S.A."/>
            <person name="Meyer F."/>
            <person name="Paulsen I.T."/>
            <person name="Ren Q."/>
            <person name="Simon J."/>
            <person name="Bailey K."/>
            <person name="Diaz E."/>
            <person name="Fitzpatrick K.A."/>
            <person name="Glover B."/>
            <person name="Gwatney N."/>
            <person name="Korajkic A."/>
            <person name="Long A."/>
            <person name="Mobberley J.M."/>
            <person name="Pantry S.N."/>
            <person name="Pazder G."/>
            <person name="Peterson S."/>
            <person name="Quintanilla J.D."/>
            <person name="Sprinkle R."/>
            <person name="Stephens J."/>
            <person name="Thomas P."/>
            <person name="Vaughn R."/>
            <person name="Weber M.J."/>
            <person name="Wooten L.L."/>
        </authorList>
    </citation>
    <scope>NUCLEOTIDE SEQUENCE [LARGE SCALE GENOMIC DNA]</scope>
    <source>
        <strain evidence="12">ATCC 33889 / DSM 1251</strain>
    </source>
</reference>
<dbReference type="AlphaFoldDB" id="Q30R98"/>
<keyword evidence="7 9" id="KW-0472">Membrane</keyword>
<evidence type="ECO:0000313" key="12">
    <source>
        <dbReference type="Proteomes" id="UP000002714"/>
    </source>
</evidence>
<evidence type="ECO:0000256" key="5">
    <source>
        <dbReference type="ARBA" id="ARBA00022692"/>
    </source>
</evidence>
<dbReference type="KEGG" id="tdn:Suden_1205"/>
<keyword evidence="2" id="KW-0813">Transport</keyword>
<keyword evidence="6 9" id="KW-1133">Transmembrane helix</keyword>
<dbReference type="STRING" id="326298.Suden_1205"/>
<sequence>MNLIDKTIKYLGYFTAIVLAVLVLLVVYDAMARYLFSTGSVALQELEWHLFDIVILFAIAYTLREGAHVRVDIFYASFSQKTKLLINTISSLFFILPFSLLIIYIGIDFVSMSFIQNEASSNPGGLEHRFLVKSLMPLSFIFLLLQAIKDTKDDYMKWRAA</sequence>
<evidence type="ECO:0000256" key="2">
    <source>
        <dbReference type="ARBA" id="ARBA00022448"/>
    </source>
</evidence>
<comment type="similarity">
    <text evidence="8">Belongs to the TRAP transporter small permease family.</text>
</comment>
<keyword evidence="4" id="KW-0997">Cell inner membrane</keyword>
<feature type="transmembrane region" description="Helical" evidence="9">
    <location>
        <begin position="130"/>
        <end position="148"/>
    </location>
</feature>
<protein>
    <submittedName>
        <fullName evidence="11">Tripartite ATP-independent periplasmic transporter, DctQ component</fullName>
    </submittedName>
</protein>
<feature type="transmembrane region" description="Helical" evidence="9">
    <location>
        <begin position="48"/>
        <end position="63"/>
    </location>
</feature>